<keyword evidence="3" id="KW-0328">Glycosyltransferase</keyword>
<proteinExistence type="predicted"/>
<feature type="domain" description="Glycosyltransferase subfamily 4-like N-terminal" evidence="2">
    <location>
        <begin position="13"/>
        <end position="170"/>
    </location>
</feature>
<dbReference type="AlphaFoldDB" id="A0A7G8PX78"/>
<dbReference type="InterPro" id="IPR001296">
    <property type="entry name" value="Glyco_trans_1"/>
</dbReference>
<keyword evidence="3" id="KW-0808">Transferase</keyword>
<dbReference type="Pfam" id="PF13439">
    <property type="entry name" value="Glyco_transf_4"/>
    <property type="match status" value="1"/>
</dbReference>
<accession>A0A7G8PX78</accession>
<sequence length="363" mass="41007">MKVLQVINSLATGGAEKIILESVPKFVEKGIDVELLLLNGNQHPFLVELEEKHCCKIMYLGGGSVYNPFHIFKIMRYLKKYDLVHVHLFPALYWVAIAKVLSLSKTKLIFTEHSTSNRRRKNLLYKLIDRWVYRKYSKVVVISTEVKLLLKRHLRVRNTKFKKIPNGVDFNKLNSATPANRMDFVANGEKIIIQVARFSKQKDQETLLRAIPFISVPVQLLLVGDGPEILRMKELTATLDISKRVHFLGIRSDVPQLLKMADLAVMSSHHEGLSLSGIEAMASGTPLVASKVFGLSTLVHGAGVLFEHADPVDLASHINLLLSDSKYYKETAISCAQRAKMYSLDKMIQSHIQLYTSICQNQN</sequence>
<evidence type="ECO:0000259" key="1">
    <source>
        <dbReference type="Pfam" id="PF00534"/>
    </source>
</evidence>
<reference evidence="3 4" key="1">
    <citation type="submission" date="2020-04" db="EMBL/GenBank/DDBJ databases">
        <title>Genome sequence of Altibacter aquimarinus strain ALE3EI.</title>
        <authorList>
            <person name="Oh H.-M."/>
            <person name="Jang D."/>
        </authorList>
    </citation>
    <scope>NUCLEOTIDE SEQUENCE [LARGE SCALE GENOMIC DNA]</scope>
    <source>
        <strain evidence="3 4">ALE3EI</strain>
    </source>
</reference>
<dbReference type="GO" id="GO:0016757">
    <property type="term" value="F:glycosyltransferase activity"/>
    <property type="evidence" value="ECO:0007669"/>
    <property type="project" value="UniProtKB-KW"/>
</dbReference>
<evidence type="ECO:0000313" key="4">
    <source>
        <dbReference type="Proteomes" id="UP000515514"/>
    </source>
</evidence>
<dbReference type="InterPro" id="IPR028098">
    <property type="entry name" value="Glyco_trans_4-like_N"/>
</dbReference>
<dbReference type="KEGG" id="alti:ALE3EI_2406"/>
<protein>
    <submittedName>
        <fullName evidence="3">Rhamnosyl/mannosyltransferase</fullName>
    </submittedName>
</protein>
<organism evidence="3 4">
    <name type="scientific">Constantimarinum furrinae</name>
    <dbReference type="NCBI Taxonomy" id="2562285"/>
    <lineage>
        <taxon>Bacteria</taxon>
        <taxon>Pseudomonadati</taxon>
        <taxon>Bacteroidota</taxon>
        <taxon>Flavobacteriia</taxon>
        <taxon>Flavobacteriales</taxon>
        <taxon>Flavobacteriaceae</taxon>
        <taxon>Altibacter/Constantimarinum group</taxon>
        <taxon>Constantimarinum</taxon>
    </lineage>
</organism>
<evidence type="ECO:0000313" key="3">
    <source>
        <dbReference type="EMBL" id="QNJ98944.1"/>
    </source>
</evidence>
<gene>
    <name evidence="3" type="ORF">ALE3EI_2406</name>
</gene>
<evidence type="ECO:0000259" key="2">
    <source>
        <dbReference type="Pfam" id="PF13439"/>
    </source>
</evidence>
<dbReference type="RefSeq" id="WP_186989014.1">
    <property type="nucleotide sequence ID" value="NZ_CP052909.1"/>
</dbReference>
<dbReference type="Pfam" id="PF00534">
    <property type="entry name" value="Glycos_transf_1"/>
    <property type="match status" value="1"/>
</dbReference>
<keyword evidence="4" id="KW-1185">Reference proteome</keyword>
<feature type="domain" description="Glycosyl transferase family 1" evidence="1">
    <location>
        <begin position="187"/>
        <end position="330"/>
    </location>
</feature>
<dbReference type="SUPFAM" id="SSF53756">
    <property type="entry name" value="UDP-Glycosyltransferase/glycogen phosphorylase"/>
    <property type="match status" value="1"/>
</dbReference>
<dbReference type="Gene3D" id="3.40.50.2000">
    <property type="entry name" value="Glycogen Phosphorylase B"/>
    <property type="match status" value="2"/>
</dbReference>
<dbReference type="PANTHER" id="PTHR12526:SF630">
    <property type="entry name" value="GLYCOSYLTRANSFERASE"/>
    <property type="match status" value="1"/>
</dbReference>
<name>A0A7G8PX78_9FLAO</name>
<dbReference type="EMBL" id="CP052909">
    <property type="protein sequence ID" value="QNJ98944.1"/>
    <property type="molecule type" value="Genomic_DNA"/>
</dbReference>
<dbReference type="PANTHER" id="PTHR12526">
    <property type="entry name" value="GLYCOSYLTRANSFERASE"/>
    <property type="match status" value="1"/>
</dbReference>
<dbReference type="Proteomes" id="UP000515514">
    <property type="component" value="Chromosome"/>
</dbReference>